<dbReference type="AlphaFoldDB" id="A0A1I3LH70"/>
<reference evidence="3" key="1">
    <citation type="submission" date="2016-10" db="EMBL/GenBank/DDBJ databases">
        <authorList>
            <person name="Varghese N."/>
            <person name="Submissions S."/>
        </authorList>
    </citation>
    <scope>NUCLEOTIDE SEQUENCE [LARGE SCALE GENOMIC DNA]</scope>
    <source>
        <strain evidence="3">DSM 26542</strain>
    </source>
</reference>
<dbReference type="InterPro" id="IPR025833">
    <property type="entry name" value="GDYXXLXY"/>
</dbReference>
<evidence type="ECO:0000256" key="1">
    <source>
        <dbReference type="SAM" id="Phobius"/>
    </source>
</evidence>
<dbReference type="STRING" id="1150112.SAMN04487893_101319"/>
<gene>
    <name evidence="2" type="ORF">SAMN04487893_101319</name>
</gene>
<dbReference type="RefSeq" id="WP_090677688.1">
    <property type="nucleotide sequence ID" value="NZ_FORU01000001.1"/>
</dbReference>
<keyword evidence="1" id="KW-0472">Membrane</keyword>
<dbReference type="Pfam" id="PF14345">
    <property type="entry name" value="GDYXXLXY"/>
    <property type="match status" value="1"/>
</dbReference>
<sequence>MNYKKYIVVTNLIVVLVYFGMTVFNKETILKEGELVLLELAPVDPRSLMQGDYMKLSYKIVQSSYIDDITANNDTVRVSSVLDPNSENSISKRGYLVIQLDENGVGKGVRFFSKNEPLKEGELLVKYFKPDWRLNIGAESYFFQEGDREKFEKAKYGGLRIDKEGNSILIGLYDGDRKLIY</sequence>
<name>A0A1I3LH70_9FLAO</name>
<dbReference type="OrthoDB" id="4868247at2"/>
<dbReference type="EMBL" id="FORU01000001">
    <property type="protein sequence ID" value="SFI83806.1"/>
    <property type="molecule type" value="Genomic_DNA"/>
</dbReference>
<keyword evidence="3" id="KW-1185">Reference proteome</keyword>
<accession>A0A1I3LH70</accession>
<keyword evidence="1" id="KW-1133">Transmembrane helix</keyword>
<protein>
    <submittedName>
        <fullName evidence="2">Uncharacterized membrane-anchored protein</fullName>
    </submittedName>
</protein>
<dbReference type="Proteomes" id="UP000243887">
    <property type="component" value="Unassembled WGS sequence"/>
</dbReference>
<feature type="transmembrane region" description="Helical" evidence="1">
    <location>
        <begin position="6"/>
        <end position="24"/>
    </location>
</feature>
<organism evidence="2 3">
    <name type="scientific">Myroides guanonis</name>
    <dbReference type="NCBI Taxonomy" id="1150112"/>
    <lineage>
        <taxon>Bacteria</taxon>
        <taxon>Pseudomonadati</taxon>
        <taxon>Bacteroidota</taxon>
        <taxon>Flavobacteriia</taxon>
        <taxon>Flavobacteriales</taxon>
        <taxon>Flavobacteriaceae</taxon>
        <taxon>Myroides</taxon>
    </lineage>
</organism>
<keyword evidence="1" id="KW-0812">Transmembrane</keyword>
<evidence type="ECO:0000313" key="2">
    <source>
        <dbReference type="EMBL" id="SFI83806.1"/>
    </source>
</evidence>
<evidence type="ECO:0000313" key="3">
    <source>
        <dbReference type="Proteomes" id="UP000243887"/>
    </source>
</evidence>
<proteinExistence type="predicted"/>